<evidence type="ECO:0000256" key="12">
    <source>
        <dbReference type="SAM" id="MobiDB-lite"/>
    </source>
</evidence>
<proteinExistence type="predicted"/>
<organism evidence="14 15">
    <name type="scientific">Ancylostoma ceylanicum</name>
    <dbReference type="NCBI Taxonomy" id="53326"/>
    <lineage>
        <taxon>Eukaryota</taxon>
        <taxon>Metazoa</taxon>
        <taxon>Ecdysozoa</taxon>
        <taxon>Nematoda</taxon>
        <taxon>Chromadorea</taxon>
        <taxon>Rhabditida</taxon>
        <taxon>Rhabditina</taxon>
        <taxon>Rhabditomorpha</taxon>
        <taxon>Strongyloidea</taxon>
        <taxon>Ancylostomatidae</taxon>
        <taxon>Ancylostomatinae</taxon>
        <taxon>Ancylostoma</taxon>
    </lineage>
</organism>
<dbReference type="InterPro" id="IPR050923">
    <property type="entry name" value="Cell_Proc_Reg/RNA_Proc"/>
</dbReference>
<evidence type="ECO:0000256" key="10">
    <source>
        <dbReference type="ARBA" id="ARBA00023242"/>
    </source>
</evidence>
<keyword evidence="4" id="KW-0507">mRNA processing</keyword>
<keyword evidence="15" id="KW-1185">Reference proteome</keyword>
<dbReference type="AlphaFoldDB" id="A0A016W061"/>
<dbReference type="SUPFAM" id="SSF49879">
    <property type="entry name" value="SMAD/FHA domain"/>
    <property type="match status" value="1"/>
</dbReference>
<evidence type="ECO:0000256" key="4">
    <source>
        <dbReference type="ARBA" id="ARBA00022664"/>
    </source>
</evidence>
<evidence type="ECO:0000256" key="2">
    <source>
        <dbReference type="ARBA" id="ARBA00022499"/>
    </source>
</evidence>
<keyword evidence="7" id="KW-0175">Coiled coil</keyword>
<evidence type="ECO:0000256" key="3">
    <source>
        <dbReference type="ARBA" id="ARBA00022553"/>
    </source>
</evidence>
<accession>A0A016W061</accession>
<evidence type="ECO:0000313" key="14">
    <source>
        <dbReference type="EMBL" id="EYC33234.1"/>
    </source>
</evidence>
<dbReference type="STRING" id="53326.A0A016W061"/>
<keyword evidence="9" id="KW-0508">mRNA splicing</keyword>
<keyword evidence="3" id="KW-0597">Phosphoprotein</keyword>
<keyword evidence="6" id="KW-0832">Ubl conjugation</keyword>
<dbReference type="FunFam" id="2.60.200.20:FF:000008">
    <property type="entry name" value="smad nuclear-interacting protein 1"/>
    <property type="match status" value="1"/>
</dbReference>
<dbReference type="GO" id="GO:0005681">
    <property type="term" value="C:spliceosomal complex"/>
    <property type="evidence" value="ECO:0007669"/>
    <property type="project" value="UniProtKB-KW"/>
</dbReference>
<comment type="caution">
    <text evidence="14">The sequence shown here is derived from an EMBL/GenBank/DDBJ whole genome shotgun (WGS) entry which is preliminary data.</text>
</comment>
<keyword evidence="2" id="KW-1017">Isopeptide bond</keyword>
<dbReference type="SMART" id="SM00240">
    <property type="entry name" value="FHA"/>
    <property type="match status" value="1"/>
</dbReference>
<dbReference type="PANTHER" id="PTHR23308">
    <property type="entry name" value="NUCLEAR INHIBITOR OF PROTEIN PHOSPHATASE-1"/>
    <property type="match status" value="1"/>
</dbReference>
<evidence type="ECO:0000256" key="11">
    <source>
        <dbReference type="ARBA" id="ARBA00055964"/>
    </source>
</evidence>
<dbReference type="InterPro" id="IPR000253">
    <property type="entry name" value="FHA_dom"/>
</dbReference>
<evidence type="ECO:0000256" key="8">
    <source>
        <dbReference type="ARBA" id="ARBA00023158"/>
    </source>
</evidence>
<evidence type="ECO:0000256" key="6">
    <source>
        <dbReference type="ARBA" id="ARBA00022843"/>
    </source>
</evidence>
<dbReference type="InterPro" id="IPR008984">
    <property type="entry name" value="SMAD_FHA_dom_sf"/>
</dbReference>
<comment type="function">
    <text evidence="11">Required for pre-mRNA splicing as component of the spliceosome. As a component of the minor spliceosome, involved in the splicing of U12-type introns in pre-mRNAs. Down-regulates NF-kappa-B signaling by competing with RELA for CREBBP/EP300 binding. Involved in the microRNA (miRNA) biogenesis. May be involved in cyclin-D1/CCND1 mRNA stability through the SNARP complex which associates with both the 3'end of the CCND1 gene and its mRNA.</text>
</comment>
<evidence type="ECO:0000259" key="13">
    <source>
        <dbReference type="PROSITE" id="PS50006"/>
    </source>
</evidence>
<dbReference type="GO" id="GO:0031047">
    <property type="term" value="P:regulatory ncRNA-mediated gene silencing"/>
    <property type="evidence" value="ECO:0007669"/>
    <property type="project" value="UniProtKB-KW"/>
</dbReference>
<gene>
    <name evidence="14" type="primary">Acey_s0002.g678</name>
    <name evidence="14" type="synonym">Acey-C32E8.5</name>
    <name evidence="14" type="ORF">Y032_0002g678</name>
</gene>
<feature type="region of interest" description="Disordered" evidence="12">
    <location>
        <begin position="22"/>
        <end position="136"/>
    </location>
</feature>
<keyword evidence="5" id="KW-0747">Spliceosome</keyword>
<evidence type="ECO:0000256" key="5">
    <source>
        <dbReference type="ARBA" id="ARBA00022728"/>
    </source>
</evidence>
<evidence type="ECO:0000256" key="1">
    <source>
        <dbReference type="ARBA" id="ARBA00004123"/>
    </source>
</evidence>
<protein>
    <recommendedName>
        <fullName evidence="13">FHA domain-containing protein</fullName>
    </recommendedName>
</protein>
<dbReference type="Proteomes" id="UP000024635">
    <property type="component" value="Unassembled WGS sequence"/>
</dbReference>
<dbReference type="Pfam" id="PF00498">
    <property type="entry name" value="FHA"/>
    <property type="match status" value="1"/>
</dbReference>
<keyword evidence="8" id="KW-0943">RNA-mediated gene silencing</keyword>
<keyword evidence="10" id="KW-0539">Nucleus</keyword>
<dbReference type="GO" id="GO:0008380">
    <property type="term" value="P:RNA splicing"/>
    <property type="evidence" value="ECO:0007669"/>
    <property type="project" value="UniProtKB-KW"/>
</dbReference>
<dbReference type="GO" id="GO:0006397">
    <property type="term" value="P:mRNA processing"/>
    <property type="evidence" value="ECO:0007669"/>
    <property type="project" value="UniProtKB-KW"/>
</dbReference>
<sequence>MLVGVLCFIYLSQQLVFFFRTRSRSTSPRKGERKSPRRSEKSDDRSRDSKRDRDRRSDGDGRSREIKREPPDDGPSTERDSSGKSYGLEKRPKREPVDEDSGRAKGSEATSLRDRWGSAEAWGLDKKQEEPVKEKEKVNLEVSGKLAEDTNMFRGVLIKYNEPPEAKKPTLRWRLYPFKGDESLPVLHIHRQSAYLIGRDRKIADLPIDHPSCSKQHAVLQYRSVPFEKADGTRARRVLPYIIDLGSSNGTFLNGSKIEPQRYIELKEKDVLKFGFSSREFVVLNEKSAGDENASDPEPGSPVVGLLQRMNCWLKKFSEQQHRSVSTCGSFEKLGA</sequence>
<dbReference type="CDD" id="cd22718">
    <property type="entry name" value="FHA_SNIP1"/>
    <property type="match status" value="1"/>
</dbReference>
<feature type="compositionally biased region" description="Basic and acidic residues" evidence="12">
    <location>
        <begin position="29"/>
        <end position="136"/>
    </location>
</feature>
<dbReference type="PROSITE" id="PS50006">
    <property type="entry name" value="FHA_DOMAIN"/>
    <property type="match status" value="1"/>
</dbReference>
<dbReference type="Gene3D" id="2.60.200.20">
    <property type="match status" value="1"/>
</dbReference>
<evidence type="ECO:0000256" key="9">
    <source>
        <dbReference type="ARBA" id="ARBA00023187"/>
    </source>
</evidence>
<comment type="subcellular location">
    <subcellularLocation>
        <location evidence="1">Nucleus</location>
    </subcellularLocation>
</comment>
<evidence type="ECO:0000313" key="15">
    <source>
        <dbReference type="Proteomes" id="UP000024635"/>
    </source>
</evidence>
<dbReference type="OrthoDB" id="444265at2759"/>
<reference evidence="15" key="1">
    <citation type="journal article" date="2015" name="Nat. Genet.">
        <title>The genome and transcriptome of the zoonotic hookworm Ancylostoma ceylanicum identify infection-specific gene families.</title>
        <authorList>
            <person name="Schwarz E.M."/>
            <person name="Hu Y."/>
            <person name="Antoshechkin I."/>
            <person name="Miller M.M."/>
            <person name="Sternberg P.W."/>
            <person name="Aroian R.V."/>
        </authorList>
    </citation>
    <scope>NUCLEOTIDE SEQUENCE</scope>
    <source>
        <strain evidence="15">HY135</strain>
    </source>
</reference>
<dbReference type="EMBL" id="JARK01001338">
    <property type="protein sequence ID" value="EYC33234.1"/>
    <property type="molecule type" value="Genomic_DNA"/>
</dbReference>
<name>A0A016W061_9BILA</name>
<evidence type="ECO:0000256" key="7">
    <source>
        <dbReference type="ARBA" id="ARBA00023054"/>
    </source>
</evidence>
<feature type="domain" description="FHA" evidence="13">
    <location>
        <begin position="195"/>
        <end position="258"/>
    </location>
</feature>